<comment type="caution">
    <text evidence="6">The sequence shown here is derived from an EMBL/GenBank/DDBJ whole genome shotgun (WGS) entry which is preliminary data.</text>
</comment>
<evidence type="ECO:0000256" key="1">
    <source>
        <dbReference type="ARBA" id="ARBA00009670"/>
    </source>
</evidence>
<evidence type="ECO:0000259" key="5">
    <source>
        <dbReference type="Pfam" id="PF03109"/>
    </source>
</evidence>
<dbReference type="CDD" id="cd13970">
    <property type="entry name" value="ABC1_ADCK3"/>
    <property type="match status" value="1"/>
</dbReference>
<dbReference type="EMBL" id="JAPFQI010000004">
    <property type="protein sequence ID" value="MCW8085650.1"/>
    <property type="molecule type" value="Genomic_DNA"/>
</dbReference>
<keyword evidence="4" id="KW-0067">ATP-binding</keyword>
<dbReference type="Pfam" id="PF03109">
    <property type="entry name" value="ABC1"/>
    <property type="match status" value="1"/>
</dbReference>
<protein>
    <submittedName>
        <fullName evidence="6">AarF/ABC1/UbiB kinase family protein</fullName>
    </submittedName>
</protein>
<dbReference type="InterPro" id="IPR051409">
    <property type="entry name" value="Atypical_kinase_ADCK"/>
</dbReference>
<dbReference type="InterPro" id="IPR034646">
    <property type="entry name" value="ADCK3_dom"/>
</dbReference>
<name>A0ABT3NU10_9PROT</name>
<keyword evidence="2" id="KW-0808">Transferase</keyword>
<dbReference type="SUPFAM" id="SSF56112">
    <property type="entry name" value="Protein kinase-like (PK-like)"/>
    <property type="match status" value="1"/>
</dbReference>
<dbReference type="InterPro" id="IPR004147">
    <property type="entry name" value="ABC1_dom"/>
</dbReference>
<keyword evidence="6" id="KW-0418">Kinase</keyword>
<evidence type="ECO:0000256" key="4">
    <source>
        <dbReference type="ARBA" id="ARBA00022840"/>
    </source>
</evidence>
<dbReference type="PANTHER" id="PTHR43851:SF3">
    <property type="entry name" value="COENZYME Q8"/>
    <property type="match status" value="1"/>
</dbReference>
<keyword evidence="7" id="KW-1185">Reference proteome</keyword>
<sequence>MVRTSGAVTGIAARVAGERFLGIKTDKGAHAEDLKQILGGLKGPMMKVAQFLSTVPDALPEEYARELATLQANAPAMGWAFVKRRMSAELGPNWQSRFAEFGQEAAAAASLGQVHKARLHDGTQVACKLQYPDMPSVVEADLRQLRLAMQLYRRMDSALDNEEAYAELCVRLREELDYEREASQQRLYSIMLADEPSVRVPTAIPELTTRRLLTMTWLEGRSILRRIEENPDLEERNSYARSLFAAWYKPLYRFGVIHGDPHLGNYQVRPEDGGINLLDFGTIRVFPPSFVTGVITLYEAVRDGDEEKAAHAFETWGFRNLSRETMLVLKRWADFLYEPLMQDRVRLIQETDDPNFGRRVAEEVHRGLKRTGGVRIPREFPLMDRAAIGLGSVFLRLRAELNWHRMFMELIQDYDEAILAARQEEALSAAGVPRPA</sequence>
<dbReference type="GO" id="GO:0016301">
    <property type="term" value="F:kinase activity"/>
    <property type="evidence" value="ECO:0007669"/>
    <property type="project" value="UniProtKB-KW"/>
</dbReference>
<evidence type="ECO:0000256" key="2">
    <source>
        <dbReference type="ARBA" id="ARBA00022679"/>
    </source>
</evidence>
<organism evidence="6 7">
    <name type="scientific">Sabulicella glaciei</name>
    <dbReference type="NCBI Taxonomy" id="2984948"/>
    <lineage>
        <taxon>Bacteria</taxon>
        <taxon>Pseudomonadati</taxon>
        <taxon>Pseudomonadota</taxon>
        <taxon>Alphaproteobacteria</taxon>
        <taxon>Acetobacterales</taxon>
        <taxon>Acetobacteraceae</taxon>
        <taxon>Sabulicella</taxon>
    </lineage>
</organism>
<evidence type="ECO:0000256" key="3">
    <source>
        <dbReference type="ARBA" id="ARBA00022741"/>
    </source>
</evidence>
<accession>A0ABT3NU10</accession>
<keyword evidence="3" id="KW-0547">Nucleotide-binding</keyword>
<reference evidence="6 7" key="1">
    <citation type="submission" date="2022-10" db="EMBL/GenBank/DDBJ databases">
        <title>Roseococcus glaciei nov., sp. nov., isolated from glacier.</title>
        <authorList>
            <person name="Liu Q."/>
            <person name="Xin Y.-H."/>
        </authorList>
    </citation>
    <scope>NUCLEOTIDE SEQUENCE [LARGE SCALE GENOMIC DNA]</scope>
    <source>
        <strain evidence="6 7">MDT2-1-1</strain>
    </source>
</reference>
<gene>
    <name evidence="6" type="ORF">OF850_08440</name>
</gene>
<proteinExistence type="inferred from homology"/>
<dbReference type="RefSeq" id="WP_301589672.1">
    <property type="nucleotide sequence ID" value="NZ_JAPFQI010000004.1"/>
</dbReference>
<comment type="similarity">
    <text evidence="1">Belongs to the protein kinase superfamily. ADCK protein kinase family.</text>
</comment>
<dbReference type="InterPro" id="IPR011009">
    <property type="entry name" value="Kinase-like_dom_sf"/>
</dbReference>
<evidence type="ECO:0000313" key="7">
    <source>
        <dbReference type="Proteomes" id="UP001526430"/>
    </source>
</evidence>
<dbReference type="Proteomes" id="UP001526430">
    <property type="component" value="Unassembled WGS sequence"/>
</dbReference>
<evidence type="ECO:0000313" key="6">
    <source>
        <dbReference type="EMBL" id="MCW8085650.1"/>
    </source>
</evidence>
<feature type="domain" description="ABC1 atypical kinase-like" evidence="5">
    <location>
        <begin position="70"/>
        <end position="310"/>
    </location>
</feature>
<dbReference type="PANTHER" id="PTHR43851">
    <property type="match status" value="1"/>
</dbReference>